<dbReference type="InterPro" id="IPR014710">
    <property type="entry name" value="RmlC-like_jellyroll"/>
</dbReference>
<comment type="caution">
    <text evidence="5">The sequence shown here is derived from an EMBL/GenBank/DDBJ whole genome shotgun (WGS) entry which is preliminary data.</text>
</comment>
<dbReference type="AlphaFoldDB" id="A0A9D9IMT1"/>
<evidence type="ECO:0000313" key="5">
    <source>
        <dbReference type="EMBL" id="MBO8474478.1"/>
    </source>
</evidence>
<protein>
    <submittedName>
        <fullName evidence="5">Class I mannose-6-phosphate isomerase</fullName>
    </submittedName>
</protein>
<dbReference type="EMBL" id="JADIMD010000057">
    <property type="protein sequence ID" value="MBO8474478.1"/>
    <property type="molecule type" value="Genomic_DNA"/>
</dbReference>
<evidence type="ECO:0000256" key="1">
    <source>
        <dbReference type="ARBA" id="ARBA00022723"/>
    </source>
</evidence>
<evidence type="ECO:0000256" key="2">
    <source>
        <dbReference type="ARBA" id="ARBA00022833"/>
    </source>
</evidence>
<dbReference type="Gene3D" id="2.60.120.10">
    <property type="entry name" value="Jelly Rolls"/>
    <property type="match status" value="2"/>
</dbReference>
<dbReference type="CDD" id="cd07010">
    <property type="entry name" value="cupin_PMI_type_I_N_bac"/>
    <property type="match status" value="1"/>
</dbReference>
<feature type="domain" description="Phosphomannose isomerase type I catalytic" evidence="4">
    <location>
        <begin position="18"/>
        <end position="130"/>
    </location>
</feature>
<dbReference type="InterPro" id="IPR046457">
    <property type="entry name" value="PMI_typeI_cat"/>
</dbReference>
<keyword evidence="2" id="KW-0862">Zinc</keyword>
<reference evidence="5" key="1">
    <citation type="submission" date="2020-10" db="EMBL/GenBank/DDBJ databases">
        <authorList>
            <person name="Gilroy R."/>
        </authorList>
    </citation>
    <scope>NUCLEOTIDE SEQUENCE</scope>
    <source>
        <strain evidence="5">B1-13419</strain>
    </source>
</reference>
<feature type="region of interest" description="Disordered" evidence="3">
    <location>
        <begin position="363"/>
        <end position="390"/>
    </location>
</feature>
<evidence type="ECO:0000313" key="6">
    <source>
        <dbReference type="Proteomes" id="UP000823757"/>
    </source>
</evidence>
<gene>
    <name evidence="5" type="ORF">IAB91_04195</name>
</gene>
<accession>A0A9D9IMT1</accession>
<proteinExistence type="predicted"/>
<evidence type="ECO:0000259" key="4">
    <source>
        <dbReference type="Pfam" id="PF20511"/>
    </source>
</evidence>
<dbReference type="InterPro" id="IPR011051">
    <property type="entry name" value="RmlC_Cupin_sf"/>
</dbReference>
<keyword evidence="5" id="KW-0413">Isomerase</keyword>
<dbReference type="InterPro" id="IPR051804">
    <property type="entry name" value="Carb_Metab_Reg_Kinase/Isom"/>
</dbReference>
<name>A0A9D9IMT1_9BACT</name>
<dbReference type="GO" id="GO:0008270">
    <property type="term" value="F:zinc ion binding"/>
    <property type="evidence" value="ECO:0007669"/>
    <property type="project" value="InterPro"/>
</dbReference>
<dbReference type="Pfam" id="PF20511">
    <property type="entry name" value="PMI_typeI_cat"/>
    <property type="match status" value="1"/>
</dbReference>
<organism evidence="5 6">
    <name type="scientific">Candidatus Cryptobacteroides faecigallinarum</name>
    <dbReference type="NCBI Taxonomy" id="2840763"/>
    <lineage>
        <taxon>Bacteria</taxon>
        <taxon>Pseudomonadati</taxon>
        <taxon>Bacteroidota</taxon>
        <taxon>Bacteroidia</taxon>
        <taxon>Bacteroidales</taxon>
        <taxon>Candidatus Cryptobacteroides</taxon>
    </lineage>
</organism>
<dbReference type="PANTHER" id="PTHR42742:SF3">
    <property type="entry name" value="FRUCTOKINASE"/>
    <property type="match status" value="1"/>
</dbReference>
<sequence length="390" mass="44014">METKKQLYPLRFIPIPSKRVWGGSDLIKKLNKEFVETDEEGNEKKLTVQDSIGESWEIADMGAQDSVVAEGWLAGNTIGELMDTYLDRIVGDDVFERYGTQFPLLIKFLDIQNKLSVQVHPDDEVGRQRYDSLGKSEIWYVIDAAEDAKVYAGFSKEISAQEMYDRCHNGTVDEVLNVIHPKKGDAIRIVPGTVHAADGGILIAEIQESSDLTFRLYDWGREFNPKTARKMHLDEAIDLINYSKFDESLHIKGPLWGDEYKGNGPVRELAKCPQFTVNEMKVDAPLQISKEKFGGFIIYMCISGAASIQYPYTDTDGKKTTENTPMKVGDTILIPADMPDFVIVPTEKDTVLVEAMVEKVEEKDSYINPDTEPYLEGEDYEGIDKEDPKE</sequence>
<keyword evidence="1" id="KW-0479">Metal-binding</keyword>
<dbReference type="PANTHER" id="PTHR42742">
    <property type="entry name" value="TRANSCRIPTIONAL REPRESSOR MPRA"/>
    <property type="match status" value="1"/>
</dbReference>
<dbReference type="SUPFAM" id="SSF51182">
    <property type="entry name" value="RmlC-like cupins"/>
    <property type="match status" value="1"/>
</dbReference>
<reference evidence="5" key="2">
    <citation type="journal article" date="2021" name="PeerJ">
        <title>Extensive microbial diversity within the chicken gut microbiome revealed by metagenomics and culture.</title>
        <authorList>
            <person name="Gilroy R."/>
            <person name="Ravi A."/>
            <person name="Getino M."/>
            <person name="Pursley I."/>
            <person name="Horton D.L."/>
            <person name="Alikhan N.F."/>
            <person name="Baker D."/>
            <person name="Gharbi K."/>
            <person name="Hall N."/>
            <person name="Watson M."/>
            <person name="Adriaenssens E.M."/>
            <person name="Foster-Nyarko E."/>
            <person name="Jarju S."/>
            <person name="Secka A."/>
            <person name="Antonio M."/>
            <person name="Oren A."/>
            <person name="Chaudhuri R.R."/>
            <person name="La Ragione R."/>
            <person name="Hildebrand F."/>
            <person name="Pallen M.J."/>
        </authorList>
    </citation>
    <scope>NUCLEOTIDE SEQUENCE</scope>
    <source>
        <strain evidence="5">B1-13419</strain>
    </source>
</reference>
<evidence type="ECO:0000256" key="3">
    <source>
        <dbReference type="SAM" id="MobiDB-lite"/>
    </source>
</evidence>
<dbReference type="GO" id="GO:0004476">
    <property type="term" value="F:mannose-6-phosphate isomerase activity"/>
    <property type="evidence" value="ECO:0007669"/>
    <property type="project" value="InterPro"/>
</dbReference>
<dbReference type="Proteomes" id="UP000823757">
    <property type="component" value="Unassembled WGS sequence"/>
</dbReference>